<comment type="caution">
    <text evidence="1">The sequence shown here is derived from an EMBL/GenBank/DDBJ whole genome shotgun (WGS) entry which is preliminary data.</text>
</comment>
<protein>
    <submittedName>
        <fullName evidence="1">Uncharacterized protein</fullName>
    </submittedName>
</protein>
<evidence type="ECO:0000313" key="1">
    <source>
        <dbReference type="EMBL" id="TNN41253.1"/>
    </source>
</evidence>
<proteinExistence type="predicted"/>
<name>A0A4Z2FKH3_9TELE</name>
<evidence type="ECO:0000313" key="2">
    <source>
        <dbReference type="Proteomes" id="UP000314294"/>
    </source>
</evidence>
<organism evidence="1 2">
    <name type="scientific">Liparis tanakae</name>
    <name type="common">Tanaka's snailfish</name>
    <dbReference type="NCBI Taxonomy" id="230148"/>
    <lineage>
        <taxon>Eukaryota</taxon>
        <taxon>Metazoa</taxon>
        <taxon>Chordata</taxon>
        <taxon>Craniata</taxon>
        <taxon>Vertebrata</taxon>
        <taxon>Euteleostomi</taxon>
        <taxon>Actinopterygii</taxon>
        <taxon>Neopterygii</taxon>
        <taxon>Teleostei</taxon>
        <taxon>Neoteleostei</taxon>
        <taxon>Acanthomorphata</taxon>
        <taxon>Eupercaria</taxon>
        <taxon>Perciformes</taxon>
        <taxon>Cottioidei</taxon>
        <taxon>Cottales</taxon>
        <taxon>Liparidae</taxon>
        <taxon>Liparis</taxon>
    </lineage>
</organism>
<dbReference type="AlphaFoldDB" id="A0A4Z2FKH3"/>
<accession>A0A4Z2FKH3</accession>
<sequence length="71" mass="8006">MDGCCDGKLFLSLEDTRNIEEAFREWEFIPANGEMFTPAHGEMFTPANGEMFTPAQVEMFTPAHGEMFTPV</sequence>
<gene>
    <name evidence="1" type="ORF">EYF80_048588</name>
</gene>
<reference evidence="1 2" key="1">
    <citation type="submission" date="2019-03" db="EMBL/GenBank/DDBJ databases">
        <title>First draft genome of Liparis tanakae, snailfish: a comprehensive survey of snailfish specific genes.</title>
        <authorList>
            <person name="Kim W."/>
            <person name="Song I."/>
            <person name="Jeong J.-H."/>
            <person name="Kim D."/>
            <person name="Kim S."/>
            <person name="Ryu S."/>
            <person name="Song J.Y."/>
            <person name="Lee S.K."/>
        </authorList>
    </citation>
    <scope>NUCLEOTIDE SEQUENCE [LARGE SCALE GENOMIC DNA]</scope>
    <source>
        <tissue evidence="1">Muscle</tissue>
    </source>
</reference>
<keyword evidence="2" id="KW-1185">Reference proteome</keyword>
<dbReference type="EMBL" id="SRLO01001123">
    <property type="protein sequence ID" value="TNN41253.1"/>
    <property type="molecule type" value="Genomic_DNA"/>
</dbReference>
<dbReference type="Proteomes" id="UP000314294">
    <property type="component" value="Unassembled WGS sequence"/>
</dbReference>